<name>A0A7S2WMK6_9STRA</name>
<feature type="transmembrane region" description="Helical" evidence="5">
    <location>
        <begin position="579"/>
        <end position="598"/>
    </location>
</feature>
<feature type="region of interest" description="Disordered" evidence="4">
    <location>
        <begin position="542"/>
        <end position="577"/>
    </location>
</feature>
<dbReference type="GO" id="GO:0009986">
    <property type="term" value="C:cell surface"/>
    <property type="evidence" value="ECO:0007669"/>
    <property type="project" value="TreeGrafter"/>
</dbReference>
<dbReference type="PANTHER" id="PTHR31297">
    <property type="entry name" value="GLUCAN ENDO-1,6-BETA-GLUCOSIDASE B"/>
    <property type="match status" value="1"/>
</dbReference>
<dbReference type="InterPro" id="IPR050386">
    <property type="entry name" value="Glycosyl_hydrolase_5"/>
</dbReference>
<dbReference type="InterPro" id="IPR001547">
    <property type="entry name" value="Glyco_hydro_5"/>
</dbReference>
<dbReference type="Gene3D" id="3.20.20.80">
    <property type="entry name" value="Glycosidases"/>
    <property type="match status" value="1"/>
</dbReference>
<evidence type="ECO:0000256" key="5">
    <source>
        <dbReference type="SAM" id="Phobius"/>
    </source>
</evidence>
<dbReference type="PANTHER" id="PTHR31297:SF38">
    <property type="entry name" value="X8 DOMAIN-CONTAINING PROTEIN"/>
    <property type="match status" value="1"/>
</dbReference>
<protein>
    <recommendedName>
        <fullName evidence="6">Glycoside hydrolase family 5 domain-containing protein</fullName>
    </recommendedName>
</protein>
<feature type="compositionally biased region" description="Low complexity" evidence="4">
    <location>
        <begin position="559"/>
        <end position="574"/>
    </location>
</feature>
<keyword evidence="5" id="KW-0472">Membrane</keyword>
<evidence type="ECO:0000313" key="7">
    <source>
        <dbReference type="EMBL" id="CAD9696773.1"/>
    </source>
</evidence>
<dbReference type="GO" id="GO:0005576">
    <property type="term" value="C:extracellular region"/>
    <property type="evidence" value="ECO:0007669"/>
    <property type="project" value="TreeGrafter"/>
</dbReference>
<dbReference type="GO" id="GO:0008422">
    <property type="term" value="F:beta-glucosidase activity"/>
    <property type="evidence" value="ECO:0007669"/>
    <property type="project" value="TreeGrafter"/>
</dbReference>
<dbReference type="AlphaFoldDB" id="A0A7S2WMK6"/>
<gene>
    <name evidence="7" type="ORF">RMAR1173_LOCUS13643</name>
</gene>
<dbReference type="SUPFAM" id="SSF51445">
    <property type="entry name" value="(Trans)glycosidases"/>
    <property type="match status" value="1"/>
</dbReference>
<dbReference type="GO" id="GO:0009251">
    <property type="term" value="P:glucan catabolic process"/>
    <property type="evidence" value="ECO:0007669"/>
    <property type="project" value="TreeGrafter"/>
</dbReference>
<reference evidence="7" key="1">
    <citation type="submission" date="2021-01" db="EMBL/GenBank/DDBJ databases">
        <authorList>
            <person name="Corre E."/>
            <person name="Pelletier E."/>
            <person name="Niang G."/>
            <person name="Scheremetjew M."/>
            <person name="Finn R."/>
            <person name="Kale V."/>
            <person name="Holt S."/>
            <person name="Cochrane G."/>
            <person name="Meng A."/>
            <person name="Brown T."/>
            <person name="Cohen L."/>
        </authorList>
    </citation>
    <scope>NUCLEOTIDE SEQUENCE</scope>
    <source>
        <strain evidence="7">CCMP1243</strain>
    </source>
</reference>
<organism evidence="7">
    <name type="scientific">Rhizochromulina marina</name>
    <dbReference type="NCBI Taxonomy" id="1034831"/>
    <lineage>
        <taxon>Eukaryota</taxon>
        <taxon>Sar</taxon>
        <taxon>Stramenopiles</taxon>
        <taxon>Ochrophyta</taxon>
        <taxon>Dictyochophyceae</taxon>
        <taxon>Rhizochromulinales</taxon>
        <taxon>Rhizochromulina</taxon>
    </lineage>
</organism>
<evidence type="ECO:0000259" key="6">
    <source>
        <dbReference type="Pfam" id="PF00150"/>
    </source>
</evidence>
<dbReference type="InterPro" id="IPR017853">
    <property type="entry name" value="GH"/>
</dbReference>
<dbReference type="Pfam" id="PF00150">
    <property type="entry name" value="Cellulase"/>
    <property type="match status" value="1"/>
</dbReference>
<sequence>MTCTADAHTNPFNTQVRGVSIGGWLVLEPWITPSLFYQFLGADEEHTAMDMYSFCQVLGPEEGNKQLRRHWDTWVTEAIIDELAAAGINSLRLPVGDWMYEPYGPYVGCTDGALDKVDWLLDQAAKHKLSVLLDLHGVIGSQNGFDNSGQSSSLVWTSILSTKPIQAVTFVHWPIRSAGWIGTFDSTGFYSSINREHIAMTLRVITAIVDRYHTHPSVLGLEPVNEPWELTPLDILKNFYWEGYLIVKRRAPAWKYIMHDSFRFTPESWGGFMAGCPDIAMDTHIYQAWNNPANKEAFFTNACEQKARIIEMERVFGPVVVGEFSLATDNCAMWLNGFNDNLPGYPKLPCKFVQCPKPYMGSDQPGAPPDPTKPIQQPYGTGTSGPSFGLCPVDIDWVDGDEDVTDDVMTALAAKKFHAFETGHGYYFWNFRSELEPQWSFLKARKRGWIPESLQDVETISSACEKEDKGLYYCLARRGIFEITLKNGMLYATHGENATWIQGLHGDTLVQAADRIFNNYWQTNRDLGGTCDFGGAAELHPMHNVSQGGGNESTTQPKSPAASVSVVSESAPESPRTPLSVTTILFCILLAALVAAGARRFLQRNKGLGHSTPSLELSSAWPQPRMRASGYSPVATTSVELPQTARRSGAPNKLMPASYQTQV</sequence>
<feature type="region of interest" description="Disordered" evidence="4">
    <location>
        <begin position="606"/>
        <end position="663"/>
    </location>
</feature>
<accession>A0A7S2WMK6</accession>
<evidence type="ECO:0000256" key="3">
    <source>
        <dbReference type="ARBA" id="ARBA00023295"/>
    </source>
</evidence>
<dbReference type="EMBL" id="HBHJ01020591">
    <property type="protein sequence ID" value="CAD9696773.1"/>
    <property type="molecule type" value="Transcribed_RNA"/>
</dbReference>
<evidence type="ECO:0000256" key="1">
    <source>
        <dbReference type="ARBA" id="ARBA00005641"/>
    </source>
</evidence>
<evidence type="ECO:0000256" key="4">
    <source>
        <dbReference type="SAM" id="MobiDB-lite"/>
    </source>
</evidence>
<keyword evidence="5" id="KW-1133">Transmembrane helix</keyword>
<evidence type="ECO:0000256" key="2">
    <source>
        <dbReference type="ARBA" id="ARBA00022801"/>
    </source>
</evidence>
<keyword evidence="2" id="KW-0378">Hydrolase</keyword>
<proteinExistence type="inferred from homology"/>
<keyword evidence="3" id="KW-0326">Glycosidase</keyword>
<comment type="similarity">
    <text evidence="1">Belongs to the glycosyl hydrolase 5 (cellulase A) family.</text>
</comment>
<keyword evidence="5" id="KW-0812">Transmembrane</keyword>
<feature type="compositionally biased region" description="Polar residues" evidence="4">
    <location>
        <begin position="611"/>
        <end position="621"/>
    </location>
</feature>
<feature type="domain" description="Glycoside hydrolase family 5" evidence="6">
    <location>
        <begin position="70"/>
        <end position="326"/>
    </location>
</feature>